<evidence type="ECO:0000313" key="1">
    <source>
        <dbReference type="EMBL" id="KAF9489214.1"/>
    </source>
</evidence>
<feature type="non-terminal residue" evidence="1">
    <location>
        <position position="1"/>
    </location>
</feature>
<sequence length="71" mass="7657">WSWAVFGVVPKASKDGGHGSGWSSGDEHRGIALARETLGSFQSFQNLEGVNTCVSFLKKEHPLAGGLQEWL</sequence>
<organism evidence="1 2">
    <name type="scientific">Pleurotus eryngii</name>
    <name type="common">Boletus of the steppes</name>
    <dbReference type="NCBI Taxonomy" id="5323"/>
    <lineage>
        <taxon>Eukaryota</taxon>
        <taxon>Fungi</taxon>
        <taxon>Dikarya</taxon>
        <taxon>Basidiomycota</taxon>
        <taxon>Agaricomycotina</taxon>
        <taxon>Agaricomycetes</taxon>
        <taxon>Agaricomycetidae</taxon>
        <taxon>Agaricales</taxon>
        <taxon>Pleurotineae</taxon>
        <taxon>Pleurotaceae</taxon>
        <taxon>Pleurotus</taxon>
    </lineage>
</organism>
<gene>
    <name evidence="1" type="ORF">BDN71DRAFT_1456458</name>
</gene>
<dbReference type="Proteomes" id="UP000807025">
    <property type="component" value="Unassembled WGS sequence"/>
</dbReference>
<comment type="caution">
    <text evidence="1">The sequence shown here is derived from an EMBL/GenBank/DDBJ whole genome shotgun (WGS) entry which is preliminary data.</text>
</comment>
<reference evidence="1" key="1">
    <citation type="submission" date="2020-11" db="EMBL/GenBank/DDBJ databases">
        <authorList>
            <consortium name="DOE Joint Genome Institute"/>
            <person name="Ahrendt S."/>
            <person name="Riley R."/>
            <person name="Andreopoulos W."/>
            <person name="Labutti K."/>
            <person name="Pangilinan J."/>
            <person name="Ruiz-Duenas F.J."/>
            <person name="Barrasa J.M."/>
            <person name="Sanchez-Garcia M."/>
            <person name="Camarero S."/>
            <person name="Miyauchi S."/>
            <person name="Serrano A."/>
            <person name="Linde D."/>
            <person name="Babiker R."/>
            <person name="Drula E."/>
            <person name="Ayuso-Fernandez I."/>
            <person name="Pacheco R."/>
            <person name="Padilla G."/>
            <person name="Ferreira P."/>
            <person name="Barriuso J."/>
            <person name="Kellner H."/>
            <person name="Castanera R."/>
            <person name="Alfaro M."/>
            <person name="Ramirez L."/>
            <person name="Pisabarro A.G."/>
            <person name="Kuo A."/>
            <person name="Tritt A."/>
            <person name="Lipzen A."/>
            <person name="He G."/>
            <person name="Yan M."/>
            <person name="Ng V."/>
            <person name="Cullen D."/>
            <person name="Martin F."/>
            <person name="Rosso M.-N."/>
            <person name="Henrissat B."/>
            <person name="Hibbett D."/>
            <person name="Martinez A.T."/>
            <person name="Grigoriev I.V."/>
        </authorList>
    </citation>
    <scope>NUCLEOTIDE SEQUENCE</scope>
    <source>
        <strain evidence="1">ATCC 90797</strain>
    </source>
</reference>
<evidence type="ECO:0000313" key="2">
    <source>
        <dbReference type="Proteomes" id="UP000807025"/>
    </source>
</evidence>
<dbReference type="AlphaFoldDB" id="A0A9P5ZK33"/>
<protein>
    <submittedName>
        <fullName evidence="1">Uncharacterized protein</fullName>
    </submittedName>
</protein>
<name>A0A9P5ZK33_PLEER</name>
<proteinExistence type="predicted"/>
<keyword evidence="2" id="KW-1185">Reference proteome</keyword>
<accession>A0A9P5ZK33</accession>
<dbReference type="EMBL" id="MU154679">
    <property type="protein sequence ID" value="KAF9489214.1"/>
    <property type="molecule type" value="Genomic_DNA"/>
</dbReference>